<keyword evidence="1" id="KW-0732">Signal</keyword>
<dbReference type="AlphaFoldDB" id="A0A1G1YGE1"/>
<proteinExistence type="predicted"/>
<evidence type="ECO:0000313" key="2">
    <source>
        <dbReference type="EMBL" id="OGY51415.1"/>
    </source>
</evidence>
<reference evidence="2 3" key="1">
    <citation type="journal article" date="2016" name="Nat. Commun.">
        <title>Thousands of microbial genomes shed light on interconnected biogeochemical processes in an aquifer system.</title>
        <authorList>
            <person name="Anantharaman K."/>
            <person name="Brown C.T."/>
            <person name="Hug L.A."/>
            <person name="Sharon I."/>
            <person name="Castelle C.J."/>
            <person name="Probst A.J."/>
            <person name="Thomas B.C."/>
            <person name="Singh A."/>
            <person name="Wilkins M.J."/>
            <person name="Karaoz U."/>
            <person name="Brodie E.L."/>
            <person name="Williams K.H."/>
            <person name="Hubbard S.S."/>
            <person name="Banfield J.F."/>
        </authorList>
    </citation>
    <scope>NUCLEOTIDE SEQUENCE [LARGE SCALE GENOMIC DNA]</scope>
</reference>
<organism evidence="2 3">
    <name type="scientific">Candidatus Buchananbacteria bacterium RIFCSPLOWO2_01_FULL_39_33</name>
    <dbReference type="NCBI Taxonomy" id="1797543"/>
    <lineage>
        <taxon>Bacteria</taxon>
        <taxon>Candidatus Buchananiibacteriota</taxon>
    </lineage>
</organism>
<sequence>MIKIISLLSFLMLIFSQPNLLSAAMTSNNYQIWQDAISVGGGEDQSSANYGLQDTLGELAVDPSSSTNNALKPGFRSNQFFSGQQTLTFSVSPATLEFGKLDKSSTAMGSVVLSVETNSYTGVSVTYGGNTLTCGACTSNPKEVSAIGSGASAANAGSSQFGFNAIYSSGSSPVASALSPYNTEGLYAFQSGDQIISSSGQINATTFNINFIANISGDEKGGTYTAAITYTATANF</sequence>
<comment type="caution">
    <text evidence="2">The sequence shown here is derived from an EMBL/GenBank/DDBJ whole genome shotgun (WGS) entry which is preliminary data.</text>
</comment>
<feature type="chain" id="PRO_5009581565" description="WxL domain-containing protein" evidence="1">
    <location>
        <begin position="24"/>
        <end position="236"/>
    </location>
</feature>
<feature type="signal peptide" evidence="1">
    <location>
        <begin position="1"/>
        <end position="23"/>
    </location>
</feature>
<gene>
    <name evidence="2" type="ORF">A3A02_03520</name>
</gene>
<evidence type="ECO:0008006" key="4">
    <source>
        <dbReference type="Google" id="ProtNLM"/>
    </source>
</evidence>
<protein>
    <recommendedName>
        <fullName evidence="4">WxL domain-containing protein</fullName>
    </recommendedName>
</protein>
<dbReference type="EMBL" id="MHIM01000037">
    <property type="protein sequence ID" value="OGY51415.1"/>
    <property type="molecule type" value="Genomic_DNA"/>
</dbReference>
<evidence type="ECO:0000313" key="3">
    <source>
        <dbReference type="Proteomes" id="UP000177376"/>
    </source>
</evidence>
<dbReference type="Proteomes" id="UP000177376">
    <property type="component" value="Unassembled WGS sequence"/>
</dbReference>
<accession>A0A1G1YGE1</accession>
<evidence type="ECO:0000256" key="1">
    <source>
        <dbReference type="SAM" id="SignalP"/>
    </source>
</evidence>
<name>A0A1G1YGE1_9BACT</name>